<gene>
    <name evidence="2" type="ORF">M2152_001441</name>
</gene>
<evidence type="ECO:0000259" key="1">
    <source>
        <dbReference type="Pfam" id="PF10708"/>
    </source>
</evidence>
<protein>
    <recommendedName>
        <fullName evidence="1">DUF2510 domain-containing protein</fullName>
    </recommendedName>
</protein>
<dbReference type="InterPro" id="IPR018929">
    <property type="entry name" value="DUF2510"/>
</dbReference>
<proteinExistence type="predicted"/>
<dbReference type="RefSeq" id="WP_322133578.1">
    <property type="nucleotide sequence ID" value="NZ_CP085036.1"/>
</dbReference>
<evidence type="ECO:0000313" key="2">
    <source>
        <dbReference type="EMBL" id="MDH6181259.1"/>
    </source>
</evidence>
<dbReference type="EMBL" id="JARXVQ010000001">
    <property type="protein sequence ID" value="MDH6181259.1"/>
    <property type="molecule type" value="Genomic_DNA"/>
</dbReference>
<evidence type="ECO:0000313" key="3">
    <source>
        <dbReference type="Proteomes" id="UP001160142"/>
    </source>
</evidence>
<keyword evidence="3" id="KW-1185">Reference proteome</keyword>
<organism evidence="2 3">
    <name type="scientific">Antiquaquibacter oligotrophicus</name>
    <dbReference type="NCBI Taxonomy" id="2880260"/>
    <lineage>
        <taxon>Bacteria</taxon>
        <taxon>Bacillati</taxon>
        <taxon>Actinomycetota</taxon>
        <taxon>Actinomycetes</taxon>
        <taxon>Micrococcales</taxon>
        <taxon>Microbacteriaceae</taxon>
        <taxon>Antiquaquibacter</taxon>
    </lineage>
</organism>
<dbReference type="Pfam" id="PF10708">
    <property type="entry name" value="DUF2510"/>
    <property type="match status" value="1"/>
</dbReference>
<dbReference type="Proteomes" id="UP001160142">
    <property type="component" value="Unassembled WGS sequence"/>
</dbReference>
<accession>A0ABT6KMM6</accession>
<name>A0ABT6KMM6_9MICO</name>
<comment type="caution">
    <text evidence="2">The sequence shown here is derived from an EMBL/GenBank/DDBJ whole genome shotgun (WGS) entry which is preliminary data.</text>
</comment>
<sequence>MPENESLAPFGWYPDPAGSGLLRWWNGTVWTERVERPRPEVQTAFGYSTSRLAS</sequence>
<feature type="domain" description="DUF2510" evidence="1">
    <location>
        <begin position="11"/>
        <end position="40"/>
    </location>
</feature>
<reference evidence="2 3" key="1">
    <citation type="submission" date="2023-04" db="EMBL/GenBank/DDBJ databases">
        <title>Genome Encyclopedia of Bacteria and Archaea VI: Functional Genomics of Type Strains.</title>
        <authorList>
            <person name="Whitman W."/>
        </authorList>
    </citation>
    <scope>NUCLEOTIDE SEQUENCE [LARGE SCALE GENOMIC DNA]</scope>
    <source>
        <strain evidence="2 3">SG_E_30_P1</strain>
    </source>
</reference>